<dbReference type="AlphaFoldDB" id="A0A9P9WLN8"/>
<feature type="transmembrane region" description="Helical" evidence="6">
    <location>
        <begin position="29"/>
        <end position="51"/>
    </location>
</feature>
<comment type="similarity">
    <text evidence="5">Belongs to the SAT4 family.</text>
</comment>
<evidence type="ECO:0000313" key="8">
    <source>
        <dbReference type="EMBL" id="KAI1869505.1"/>
    </source>
</evidence>
<evidence type="ECO:0000256" key="5">
    <source>
        <dbReference type="ARBA" id="ARBA00038359"/>
    </source>
</evidence>
<evidence type="ECO:0000313" key="9">
    <source>
        <dbReference type="Proteomes" id="UP000829685"/>
    </source>
</evidence>
<feature type="domain" description="Rhodopsin" evidence="7">
    <location>
        <begin position="47"/>
        <end position="295"/>
    </location>
</feature>
<dbReference type="GO" id="GO:0016020">
    <property type="term" value="C:membrane"/>
    <property type="evidence" value="ECO:0007669"/>
    <property type="project" value="UniProtKB-SubCell"/>
</dbReference>
<dbReference type="Pfam" id="PF20684">
    <property type="entry name" value="Fung_rhodopsin"/>
    <property type="match status" value="1"/>
</dbReference>
<feature type="transmembrane region" description="Helical" evidence="6">
    <location>
        <begin position="194"/>
        <end position="217"/>
    </location>
</feature>
<dbReference type="Proteomes" id="UP000829685">
    <property type="component" value="Unassembled WGS sequence"/>
</dbReference>
<keyword evidence="3 6" id="KW-1133">Transmembrane helix</keyword>
<sequence length="426" mass="48013">MADTGTLISIIGDYNNLDEPKPAWNHREAIIGLTIPFLVCSWVCVSFRLYTRLRIIYAPGWDDVLLVFFLITGTGNAIGLCFAAKFGLGQHILLLQYHDMVDFLKSFYVANASYNMSTALIKMSLLFQYLRIFDRGKTRILCIALLCFIGLWGLAYSALAWFPCSPVSGYWDWLSGPQCWAFASLDGPEFYATYASHAVLNMVLDFIVLATPMPLYFRDTTSTATRRRLLMLLGAGTLVSCISIWRLAVIIQHKAATYPTFDPTWYGPGVVLLGMMEVNAASICACVPVFWPVLTASIDQIFVTQEIKITRERRYSGDGDDEIELHDSTTTHSRSESVMSQSHVHLTKSGNNTHYMDDYVIDQVDPLRSKNRVEVTIENLPKKSLSRRPSERSTVPVRQMADLFHPYLSATDCFIRKRVSSDEVGL</sequence>
<comment type="caution">
    <text evidence="8">The sequence shown here is derived from an EMBL/GenBank/DDBJ whole genome shotgun (WGS) entry which is preliminary data.</text>
</comment>
<evidence type="ECO:0000256" key="2">
    <source>
        <dbReference type="ARBA" id="ARBA00022692"/>
    </source>
</evidence>
<dbReference type="InterPro" id="IPR052337">
    <property type="entry name" value="SAT4-like"/>
</dbReference>
<feature type="transmembrane region" description="Helical" evidence="6">
    <location>
        <begin position="63"/>
        <end position="88"/>
    </location>
</feature>
<feature type="transmembrane region" description="Helical" evidence="6">
    <location>
        <begin position="271"/>
        <end position="294"/>
    </location>
</feature>
<evidence type="ECO:0000259" key="7">
    <source>
        <dbReference type="Pfam" id="PF20684"/>
    </source>
</evidence>
<dbReference type="PANTHER" id="PTHR33048:SF47">
    <property type="entry name" value="INTEGRAL MEMBRANE PROTEIN-RELATED"/>
    <property type="match status" value="1"/>
</dbReference>
<gene>
    <name evidence="8" type="ORF">JX265_006595</name>
</gene>
<name>A0A9P9WLN8_9PEZI</name>
<proteinExistence type="inferred from homology"/>
<dbReference type="PANTHER" id="PTHR33048">
    <property type="entry name" value="PTH11-LIKE INTEGRAL MEMBRANE PROTEIN (AFU_ORTHOLOGUE AFUA_5G11245)"/>
    <property type="match status" value="1"/>
</dbReference>
<dbReference type="EMBL" id="JAFIMR010000015">
    <property type="protein sequence ID" value="KAI1869505.1"/>
    <property type="molecule type" value="Genomic_DNA"/>
</dbReference>
<keyword evidence="9" id="KW-1185">Reference proteome</keyword>
<feature type="transmembrane region" description="Helical" evidence="6">
    <location>
        <begin position="108"/>
        <end position="128"/>
    </location>
</feature>
<evidence type="ECO:0000256" key="4">
    <source>
        <dbReference type="ARBA" id="ARBA00023136"/>
    </source>
</evidence>
<protein>
    <recommendedName>
        <fullName evidence="7">Rhodopsin domain-containing protein</fullName>
    </recommendedName>
</protein>
<reference evidence="8" key="1">
    <citation type="submission" date="2021-03" db="EMBL/GenBank/DDBJ databases">
        <title>Revisited historic fungal species revealed as producer of novel bioactive compounds through whole genome sequencing and comparative genomics.</title>
        <authorList>
            <person name="Vignolle G.A."/>
            <person name="Hochenegger N."/>
            <person name="Mach R.L."/>
            <person name="Mach-Aigner A.R."/>
            <person name="Javad Rahimi M."/>
            <person name="Salim K.A."/>
            <person name="Chan C.M."/>
            <person name="Lim L.B.L."/>
            <person name="Cai F."/>
            <person name="Druzhinina I.S."/>
            <person name="U'Ren J.M."/>
            <person name="Derntl C."/>
        </authorList>
    </citation>
    <scope>NUCLEOTIDE SEQUENCE</scope>
    <source>
        <strain evidence="8">TUCIM 5799</strain>
    </source>
</reference>
<organism evidence="8 9">
    <name type="scientific">Neoarthrinium moseri</name>
    <dbReference type="NCBI Taxonomy" id="1658444"/>
    <lineage>
        <taxon>Eukaryota</taxon>
        <taxon>Fungi</taxon>
        <taxon>Dikarya</taxon>
        <taxon>Ascomycota</taxon>
        <taxon>Pezizomycotina</taxon>
        <taxon>Sordariomycetes</taxon>
        <taxon>Xylariomycetidae</taxon>
        <taxon>Amphisphaeriales</taxon>
        <taxon>Apiosporaceae</taxon>
        <taxon>Neoarthrinium</taxon>
    </lineage>
</organism>
<comment type="subcellular location">
    <subcellularLocation>
        <location evidence="1">Membrane</location>
        <topology evidence="1">Multi-pass membrane protein</topology>
    </subcellularLocation>
</comment>
<evidence type="ECO:0000256" key="6">
    <source>
        <dbReference type="SAM" id="Phobius"/>
    </source>
</evidence>
<dbReference type="InterPro" id="IPR049326">
    <property type="entry name" value="Rhodopsin_dom_fungi"/>
</dbReference>
<evidence type="ECO:0000256" key="3">
    <source>
        <dbReference type="ARBA" id="ARBA00022989"/>
    </source>
</evidence>
<keyword evidence="2 6" id="KW-0812">Transmembrane</keyword>
<feature type="transmembrane region" description="Helical" evidence="6">
    <location>
        <begin position="229"/>
        <end position="251"/>
    </location>
</feature>
<feature type="transmembrane region" description="Helical" evidence="6">
    <location>
        <begin position="140"/>
        <end position="162"/>
    </location>
</feature>
<accession>A0A9P9WLN8</accession>
<keyword evidence="4 6" id="KW-0472">Membrane</keyword>
<evidence type="ECO:0000256" key="1">
    <source>
        <dbReference type="ARBA" id="ARBA00004141"/>
    </source>
</evidence>